<dbReference type="HAMAP" id="MF_01385">
    <property type="entry name" value="UreF"/>
    <property type="match status" value="1"/>
</dbReference>
<sequence length="220" mass="22971">MRIPTITPMSDADLLTLTQWMSPAFPVGSYAYSHGLEAVIAAGDVSSAAELELWLTGVLRFGAGRADAILLVHAMRGTVPPEELAARAEALASSKERHQETMEQGAAFTRAVNALTGAERPAMALPVAVGAAAATLSLPPARVASLYLHAFTSNLVSAAVRFVPLGQTEGQAVLRRLHEPVAAVAAEAAEATLDQIGSASFGADMAAMVHESQQVRLFKT</sequence>
<evidence type="ECO:0000313" key="4">
    <source>
        <dbReference type="EMBL" id="PRY25209.1"/>
    </source>
</evidence>
<dbReference type="AlphaFoldDB" id="A0A2T0RVI0"/>
<keyword evidence="3" id="KW-0963">Cytoplasm</keyword>
<evidence type="ECO:0000256" key="2">
    <source>
        <dbReference type="ARBA" id="ARBA00023186"/>
    </source>
</evidence>
<accession>A0A2T0RVI0</accession>
<dbReference type="PANTHER" id="PTHR33620:SF1">
    <property type="entry name" value="UREASE ACCESSORY PROTEIN F"/>
    <property type="match status" value="1"/>
</dbReference>
<comment type="subunit">
    <text evidence="3">UreD, UreF and UreG form a complex that acts as a GTP-hydrolysis-dependent molecular chaperone, activating the urease apoprotein by helping to assemble the nickel containing metallocenter of UreC. The UreE protein probably delivers the nickel.</text>
</comment>
<name>A0A2T0RVI0_9RHOB</name>
<gene>
    <name evidence="3" type="primary">ureF</name>
    <name evidence="4" type="ORF">CLV78_102386</name>
</gene>
<dbReference type="InterPro" id="IPR038277">
    <property type="entry name" value="UreF_sf"/>
</dbReference>
<protein>
    <recommendedName>
        <fullName evidence="3">Urease accessory protein UreF</fullName>
    </recommendedName>
</protein>
<dbReference type="GO" id="GO:0016151">
    <property type="term" value="F:nickel cation binding"/>
    <property type="evidence" value="ECO:0007669"/>
    <property type="project" value="UniProtKB-UniRule"/>
</dbReference>
<comment type="caution">
    <text evidence="4">The sequence shown here is derived from an EMBL/GenBank/DDBJ whole genome shotgun (WGS) entry which is preliminary data.</text>
</comment>
<evidence type="ECO:0000256" key="1">
    <source>
        <dbReference type="ARBA" id="ARBA00022988"/>
    </source>
</evidence>
<dbReference type="EMBL" id="PVTD01000002">
    <property type="protein sequence ID" value="PRY25209.1"/>
    <property type="molecule type" value="Genomic_DNA"/>
</dbReference>
<dbReference type="PANTHER" id="PTHR33620">
    <property type="entry name" value="UREASE ACCESSORY PROTEIN F"/>
    <property type="match status" value="1"/>
</dbReference>
<comment type="subcellular location">
    <subcellularLocation>
        <location evidence="3">Cytoplasm</location>
    </subcellularLocation>
</comment>
<proteinExistence type="inferred from homology"/>
<keyword evidence="2 3" id="KW-0143">Chaperone</keyword>
<dbReference type="GO" id="GO:0005737">
    <property type="term" value="C:cytoplasm"/>
    <property type="evidence" value="ECO:0007669"/>
    <property type="project" value="UniProtKB-SubCell"/>
</dbReference>
<dbReference type="InterPro" id="IPR002639">
    <property type="entry name" value="UreF"/>
</dbReference>
<evidence type="ECO:0000256" key="3">
    <source>
        <dbReference type="HAMAP-Rule" id="MF_01385"/>
    </source>
</evidence>
<keyword evidence="5" id="KW-1185">Reference proteome</keyword>
<dbReference type="Gene3D" id="1.10.4190.10">
    <property type="entry name" value="Urease accessory protein UreF"/>
    <property type="match status" value="1"/>
</dbReference>
<dbReference type="Proteomes" id="UP000239480">
    <property type="component" value="Unassembled WGS sequence"/>
</dbReference>
<organism evidence="4 5">
    <name type="scientific">Aliiruegeria haliotis</name>
    <dbReference type="NCBI Taxonomy" id="1280846"/>
    <lineage>
        <taxon>Bacteria</taxon>
        <taxon>Pseudomonadati</taxon>
        <taxon>Pseudomonadota</taxon>
        <taxon>Alphaproteobacteria</taxon>
        <taxon>Rhodobacterales</taxon>
        <taxon>Roseobacteraceae</taxon>
        <taxon>Aliiruegeria</taxon>
    </lineage>
</organism>
<dbReference type="PIRSF" id="PIRSF009467">
    <property type="entry name" value="Ureas_acces_UreF"/>
    <property type="match status" value="1"/>
</dbReference>
<keyword evidence="1 3" id="KW-0996">Nickel insertion</keyword>
<reference evidence="4 5" key="1">
    <citation type="submission" date="2018-03" db="EMBL/GenBank/DDBJ databases">
        <title>Genomic Encyclopedia of Archaeal and Bacterial Type Strains, Phase II (KMG-II): from individual species to whole genera.</title>
        <authorList>
            <person name="Goeker M."/>
        </authorList>
    </citation>
    <scope>NUCLEOTIDE SEQUENCE [LARGE SCALE GENOMIC DNA]</scope>
    <source>
        <strain evidence="4 5">DSM 29328</strain>
    </source>
</reference>
<evidence type="ECO:0000313" key="5">
    <source>
        <dbReference type="Proteomes" id="UP000239480"/>
    </source>
</evidence>
<comment type="similarity">
    <text evidence="3">Belongs to the UreF family.</text>
</comment>
<comment type="function">
    <text evidence="3">Required for maturation of urease via the functional incorporation of the urease nickel metallocenter.</text>
</comment>
<dbReference type="Pfam" id="PF01730">
    <property type="entry name" value="UreF"/>
    <property type="match status" value="1"/>
</dbReference>